<keyword evidence="2" id="KW-1185">Reference proteome</keyword>
<protein>
    <submittedName>
        <fullName evidence="1">Uncharacterized protein</fullName>
    </submittedName>
</protein>
<evidence type="ECO:0000313" key="2">
    <source>
        <dbReference type="Proteomes" id="UP001153332"/>
    </source>
</evidence>
<name>A0ACC2JIZ5_9PEZI</name>
<sequence length="146" mass="15753">MLHTQTAFIAVVAAALMLGARAGELDLAHQLRWDSNTGLFLRQEQQILQEGPANLNIFTEDLGGAAAPPITLSSDPQHPYKIKDEEVKNDCAELANGASKGQFEVSDCDAQSNRCKSFLSASATQTAFLSKVTVAGNDDFDFFCEN</sequence>
<accession>A0ACC2JIZ5</accession>
<comment type="caution">
    <text evidence="1">The sequence shown here is derived from an EMBL/GenBank/DDBJ whole genome shotgun (WGS) entry which is preliminary data.</text>
</comment>
<organism evidence="1 2">
    <name type="scientific">Lasiodiplodia mahajangana</name>
    <dbReference type="NCBI Taxonomy" id="1108764"/>
    <lineage>
        <taxon>Eukaryota</taxon>
        <taxon>Fungi</taxon>
        <taxon>Dikarya</taxon>
        <taxon>Ascomycota</taxon>
        <taxon>Pezizomycotina</taxon>
        <taxon>Dothideomycetes</taxon>
        <taxon>Dothideomycetes incertae sedis</taxon>
        <taxon>Botryosphaeriales</taxon>
        <taxon>Botryosphaeriaceae</taxon>
        <taxon>Lasiodiplodia</taxon>
    </lineage>
</organism>
<dbReference type="EMBL" id="JAPUUL010001430">
    <property type="protein sequence ID" value="KAJ8127425.1"/>
    <property type="molecule type" value="Genomic_DNA"/>
</dbReference>
<dbReference type="Proteomes" id="UP001153332">
    <property type="component" value="Unassembled WGS sequence"/>
</dbReference>
<evidence type="ECO:0000313" key="1">
    <source>
        <dbReference type="EMBL" id="KAJ8127425.1"/>
    </source>
</evidence>
<reference evidence="1" key="1">
    <citation type="submission" date="2022-12" db="EMBL/GenBank/DDBJ databases">
        <title>Genome Sequence of Lasiodiplodia mahajangana.</title>
        <authorList>
            <person name="Buettner E."/>
        </authorList>
    </citation>
    <scope>NUCLEOTIDE SEQUENCE</scope>
    <source>
        <strain evidence="1">VT137</strain>
    </source>
</reference>
<gene>
    <name evidence="1" type="ORF">O1611_g6209</name>
</gene>
<proteinExistence type="predicted"/>